<evidence type="ECO:0000313" key="4">
    <source>
        <dbReference type="EMBL" id="EEE68352.1"/>
    </source>
</evidence>
<feature type="domain" description="MULE transposase" evidence="3">
    <location>
        <begin position="248"/>
        <end position="299"/>
    </location>
</feature>
<reference evidence="4" key="2">
    <citation type="submission" date="2008-12" db="EMBL/GenBank/DDBJ databases">
        <title>Improved gene annotation of the rice (Oryza sativa) genomes.</title>
        <authorList>
            <person name="Wang J."/>
            <person name="Li R."/>
            <person name="Fan W."/>
            <person name="Huang Q."/>
            <person name="Zhang J."/>
            <person name="Zhou Y."/>
            <person name="Hu Y."/>
            <person name="Zi S."/>
            <person name="Li J."/>
            <person name="Ni P."/>
            <person name="Zheng H."/>
            <person name="Zhang Y."/>
            <person name="Zhao M."/>
            <person name="Hao Q."/>
            <person name="McDermott J."/>
            <person name="Samudrala R."/>
            <person name="Kristiansen K."/>
            <person name="Wong G.K.-S."/>
        </authorList>
    </citation>
    <scope>NUCLEOTIDE SEQUENCE</scope>
</reference>
<feature type="region of interest" description="Disordered" evidence="1">
    <location>
        <begin position="1"/>
        <end position="25"/>
    </location>
</feature>
<dbReference type="PANTHER" id="PTHR47718">
    <property type="entry name" value="OS01G0519700 PROTEIN"/>
    <property type="match status" value="1"/>
</dbReference>
<name>B9FZY5_ORYSJ</name>
<dbReference type="AlphaFoldDB" id="B9FZY5"/>
<feature type="compositionally biased region" description="Acidic residues" evidence="1">
    <location>
        <begin position="1"/>
        <end position="18"/>
    </location>
</feature>
<dbReference type="InterPro" id="IPR018289">
    <property type="entry name" value="MULE_transposase_dom"/>
</dbReference>
<accession>B9FZY5</accession>
<sequence>MDDHSDDEIAIPLSDDDERFNTPKKKPSIPLNCSSFTPDCDEEITPAVGMKFEDIEAVEKFYKSYVHTVGFSVRIGQQKKLNEVVQCKCFMCSRQGWKSKKGNEISDPSKKRRKLKETRCGCDAHIFVKLCSDNKYHIASLVEHHSHGLVSPDKLHLMRSNREVSERAKNTLFTSHRASVGTSQAYRLLHVSDGGFENVGCTKRDLQNYYRDLRTKMKNADAEMLWPSCVDKRRSILHFSMILKWMKAVANEKIESYIWLFKTFLHAMGGKAPTLIITDEDASMKAAINQVLRNTVHRLFFEKLREKIVAARDIVVLKTWENVYNDYGNLLEEIAIDSSEMAVRKKISAACNKFEDLIQKAKHSAEAIDFLTSSVLSLEAPLDQMVAGGRQTRQEEFESFLGCNIPTEVDILPTTDTHSRGRIKRIRSKENKNQGSNTIFKLCFVTAIAEELRVVAAAVTGMKIRGWRLRQWRPTTRGKDDDLFTARFVAATNGDEDAEEMQRYRIARMATKEAEGAAGGVATMVQPWVTGCGVVFGPSPRPPCTSASSSLTCKGT</sequence>
<dbReference type="Pfam" id="PF10551">
    <property type="entry name" value="MULE"/>
    <property type="match status" value="1"/>
</dbReference>
<gene>
    <name evidence="4" type="ORF">OsJ_26655</name>
</gene>
<feature type="domain" description="FAR1" evidence="2">
    <location>
        <begin position="60"/>
        <end position="150"/>
    </location>
</feature>
<dbReference type="Proteomes" id="UP000007752">
    <property type="component" value="Chromosome 8"/>
</dbReference>
<reference evidence="4" key="1">
    <citation type="journal article" date="2005" name="PLoS Biol.">
        <title>The genomes of Oryza sativa: a history of duplications.</title>
        <authorList>
            <person name="Yu J."/>
            <person name="Wang J."/>
            <person name="Lin W."/>
            <person name="Li S."/>
            <person name="Li H."/>
            <person name="Zhou J."/>
            <person name="Ni P."/>
            <person name="Dong W."/>
            <person name="Hu S."/>
            <person name="Zeng C."/>
            <person name="Zhang J."/>
            <person name="Zhang Y."/>
            <person name="Li R."/>
            <person name="Xu Z."/>
            <person name="Li S."/>
            <person name="Li X."/>
            <person name="Zheng H."/>
            <person name="Cong L."/>
            <person name="Lin L."/>
            <person name="Yin J."/>
            <person name="Geng J."/>
            <person name="Li G."/>
            <person name="Shi J."/>
            <person name="Liu J."/>
            <person name="Lv H."/>
            <person name="Li J."/>
            <person name="Wang J."/>
            <person name="Deng Y."/>
            <person name="Ran L."/>
            <person name="Shi X."/>
            <person name="Wang X."/>
            <person name="Wu Q."/>
            <person name="Li C."/>
            <person name="Ren X."/>
            <person name="Wang J."/>
            <person name="Wang X."/>
            <person name="Li D."/>
            <person name="Liu D."/>
            <person name="Zhang X."/>
            <person name="Ji Z."/>
            <person name="Zhao W."/>
            <person name="Sun Y."/>
            <person name="Zhang Z."/>
            <person name="Bao J."/>
            <person name="Han Y."/>
            <person name="Dong L."/>
            <person name="Ji J."/>
            <person name="Chen P."/>
            <person name="Wu S."/>
            <person name="Liu J."/>
            <person name="Xiao Y."/>
            <person name="Bu D."/>
            <person name="Tan J."/>
            <person name="Yang L."/>
            <person name="Ye C."/>
            <person name="Zhang J."/>
            <person name="Xu J."/>
            <person name="Zhou Y."/>
            <person name="Yu Y."/>
            <person name="Zhang B."/>
            <person name="Zhuang S."/>
            <person name="Wei H."/>
            <person name="Liu B."/>
            <person name="Lei M."/>
            <person name="Yu H."/>
            <person name="Li Y."/>
            <person name="Xu H."/>
            <person name="Wei S."/>
            <person name="He X."/>
            <person name="Fang L."/>
            <person name="Zhang Z."/>
            <person name="Zhang Y."/>
            <person name="Huang X."/>
            <person name="Su Z."/>
            <person name="Tong W."/>
            <person name="Li J."/>
            <person name="Tong Z."/>
            <person name="Li S."/>
            <person name="Ye J."/>
            <person name="Wang L."/>
            <person name="Fang L."/>
            <person name="Lei T."/>
            <person name="Chen C."/>
            <person name="Chen H."/>
            <person name="Xu Z."/>
            <person name="Li H."/>
            <person name="Huang H."/>
            <person name="Zhang F."/>
            <person name="Xu H."/>
            <person name="Li N."/>
            <person name="Zhao C."/>
            <person name="Li S."/>
            <person name="Dong L."/>
            <person name="Huang Y."/>
            <person name="Li L."/>
            <person name="Xi Y."/>
            <person name="Qi Q."/>
            <person name="Li W."/>
            <person name="Zhang B."/>
            <person name="Hu W."/>
            <person name="Zhang Y."/>
            <person name="Tian X."/>
            <person name="Jiao Y."/>
            <person name="Liang X."/>
            <person name="Jin J."/>
            <person name="Gao L."/>
            <person name="Zheng W."/>
            <person name="Hao B."/>
            <person name="Liu S."/>
            <person name="Wang W."/>
            <person name="Yuan L."/>
            <person name="Cao M."/>
            <person name="McDermott J."/>
            <person name="Samudrala R."/>
            <person name="Wang J."/>
            <person name="Wong G.K."/>
            <person name="Yang H."/>
        </authorList>
    </citation>
    <scope>NUCLEOTIDE SEQUENCE [LARGE SCALE GENOMIC DNA]</scope>
</reference>
<dbReference type="EMBL" id="CM000145">
    <property type="protein sequence ID" value="EEE68352.1"/>
    <property type="molecule type" value="Genomic_DNA"/>
</dbReference>
<protein>
    <submittedName>
        <fullName evidence="4">Uncharacterized protein</fullName>
    </submittedName>
</protein>
<organism evidence="4">
    <name type="scientific">Oryza sativa subsp. japonica</name>
    <name type="common">Rice</name>
    <dbReference type="NCBI Taxonomy" id="39947"/>
    <lineage>
        <taxon>Eukaryota</taxon>
        <taxon>Viridiplantae</taxon>
        <taxon>Streptophyta</taxon>
        <taxon>Embryophyta</taxon>
        <taxon>Tracheophyta</taxon>
        <taxon>Spermatophyta</taxon>
        <taxon>Magnoliopsida</taxon>
        <taxon>Liliopsida</taxon>
        <taxon>Poales</taxon>
        <taxon>Poaceae</taxon>
        <taxon>BOP clade</taxon>
        <taxon>Oryzoideae</taxon>
        <taxon>Oryzeae</taxon>
        <taxon>Oryzinae</taxon>
        <taxon>Oryza</taxon>
        <taxon>Oryza sativa</taxon>
    </lineage>
</organism>
<dbReference type="PANTHER" id="PTHR47718:SF18">
    <property type="entry name" value="PROTEIN FAR1-RELATED SEQUENCE 5-LIKE"/>
    <property type="match status" value="1"/>
</dbReference>
<evidence type="ECO:0000259" key="2">
    <source>
        <dbReference type="Pfam" id="PF03101"/>
    </source>
</evidence>
<evidence type="ECO:0000259" key="3">
    <source>
        <dbReference type="Pfam" id="PF10551"/>
    </source>
</evidence>
<dbReference type="InterPro" id="IPR004330">
    <property type="entry name" value="FAR1_DNA_bnd_dom"/>
</dbReference>
<dbReference type="Pfam" id="PF03101">
    <property type="entry name" value="FAR1"/>
    <property type="match status" value="1"/>
</dbReference>
<proteinExistence type="predicted"/>
<evidence type="ECO:0000256" key="1">
    <source>
        <dbReference type="SAM" id="MobiDB-lite"/>
    </source>
</evidence>